<name>A0A6J7K2K8_9ZZZZ</name>
<dbReference type="EMBL" id="CAFBMW010000021">
    <property type="protein sequence ID" value="CAB4949906.1"/>
    <property type="molecule type" value="Genomic_DNA"/>
</dbReference>
<proteinExistence type="predicted"/>
<sequence>MSDAGGRVHRPETVTVRYWAGARAAAGTAEDTFEVDADLTLAEVVRRVLERHPDDRMARTVGVCSVLLGDRPVRSQDPETVVVEPGSVVELLPPFAGG</sequence>
<accession>A0A6J7K2K8</accession>
<protein>
    <submittedName>
        <fullName evidence="1">Unannotated protein</fullName>
    </submittedName>
</protein>
<reference evidence="1" key="1">
    <citation type="submission" date="2020-05" db="EMBL/GenBank/DDBJ databases">
        <authorList>
            <person name="Chiriac C."/>
            <person name="Salcher M."/>
            <person name="Ghai R."/>
            <person name="Kavagutti S V."/>
        </authorList>
    </citation>
    <scope>NUCLEOTIDE SEQUENCE</scope>
</reference>
<dbReference type="InterPro" id="IPR016155">
    <property type="entry name" value="Mopterin_synth/thiamin_S_b"/>
</dbReference>
<dbReference type="CDD" id="cd17040">
    <property type="entry name" value="Ubl_MoaD_like"/>
    <property type="match status" value="1"/>
</dbReference>
<gene>
    <name evidence="1" type="ORF">UFOPK3662_02473</name>
</gene>
<evidence type="ECO:0000313" key="1">
    <source>
        <dbReference type="EMBL" id="CAB4949906.1"/>
    </source>
</evidence>
<dbReference type="Pfam" id="PF02597">
    <property type="entry name" value="ThiS"/>
    <property type="match status" value="1"/>
</dbReference>
<dbReference type="InterPro" id="IPR012675">
    <property type="entry name" value="Beta-grasp_dom_sf"/>
</dbReference>
<dbReference type="AlphaFoldDB" id="A0A6J7K2K8"/>
<dbReference type="InterPro" id="IPR003749">
    <property type="entry name" value="ThiS/MoaD-like"/>
</dbReference>
<dbReference type="Gene3D" id="3.10.20.30">
    <property type="match status" value="1"/>
</dbReference>
<organism evidence="1">
    <name type="scientific">freshwater metagenome</name>
    <dbReference type="NCBI Taxonomy" id="449393"/>
    <lineage>
        <taxon>unclassified sequences</taxon>
        <taxon>metagenomes</taxon>
        <taxon>ecological metagenomes</taxon>
    </lineage>
</organism>
<dbReference type="SUPFAM" id="SSF54285">
    <property type="entry name" value="MoaD/ThiS"/>
    <property type="match status" value="1"/>
</dbReference>